<evidence type="ECO:0000313" key="4">
    <source>
        <dbReference type="EMBL" id="ELA47872.1"/>
    </source>
</evidence>
<dbReference type="OrthoDB" id="10454701at2759"/>
<dbReference type="PRINTS" id="PR00021">
    <property type="entry name" value="PRORICH"/>
</dbReference>
<name>L2GX15_VAVCU</name>
<proteinExistence type="predicted"/>
<keyword evidence="2" id="KW-1133">Transmembrane helix</keyword>
<feature type="compositionally biased region" description="Basic residues" evidence="1">
    <location>
        <begin position="447"/>
        <end position="456"/>
    </location>
</feature>
<feature type="compositionally biased region" description="Acidic residues" evidence="1">
    <location>
        <begin position="459"/>
        <end position="469"/>
    </location>
</feature>
<keyword evidence="5" id="KW-1185">Reference proteome</keyword>
<dbReference type="RefSeq" id="XP_008073615.1">
    <property type="nucleotide sequence ID" value="XM_008075424.1"/>
</dbReference>
<dbReference type="GeneID" id="19878477"/>
<feature type="transmembrane region" description="Helical" evidence="2">
    <location>
        <begin position="481"/>
        <end position="502"/>
    </location>
</feature>
<dbReference type="OMA" id="PCPQPCY"/>
<dbReference type="AlphaFoldDB" id="L2GX15"/>
<organism evidence="4 5">
    <name type="scientific">Vavraia culicis (isolate floridensis)</name>
    <name type="common">Microsporidian parasite</name>
    <dbReference type="NCBI Taxonomy" id="948595"/>
    <lineage>
        <taxon>Eukaryota</taxon>
        <taxon>Fungi</taxon>
        <taxon>Fungi incertae sedis</taxon>
        <taxon>Microsporidia</taxon>
        <taxon>Pleistophoridae</taxon>
        <taxon>Vavraia</taxon>
    </lineage>
</organism>
<feature type="signal peptide" evidence="3">
    <location>
        <begin position="1"/>
        <end position="18"/>
    </location>
</feature>
<evidence type="ECO:0000256" key="3">
    <source>
        <dbReference type="SAM" id="SignalP"/>
    </source>
</evidence>
<keyword evidence="2" id="KW-0472">Membrane</keyword>
<gene>
    <name evidence="4" type="ORF">VCUG_00592</name>
</gene>
<dbReference type="Proteomes" id="UP000011081">
    <property type="component" value="Unassembled WGS sequence"/>
</dbReference>
<dbReference type="EMBL" id="GL877410">
    <property type="protein sequence ID" value="ELA47872.1"/>
    <property type="molecule type" value="Genomic_DNA"/>
</dbReference>
<keyword evidence="3" id="KW-0732">Signal</keyword>
<dbReference type="STRING" id="948595.L2GX15"/>
<evidence type="ECO:0000256" key="2">
    <source>
        <dbReference type="SAM" id="Phobius"/>
    </source>
</evidence>
<protein>
    <submittedName>
        <fullName evidence="4">Uncharacterized protein</fullName>
    </submittedName>
</protein>
<feature type="region of interest" description="Disordered" evidence="1">
    <location>
        <begin position="447"/>
        <end position="473"/>
    </location>
</feature>
<feature type="chain" id="PRO_5003960438" evidence="3">
    <location>
        <begin position="19"/>
        <end position="505"/>
    </location>
</feature>
<accession>L2GX15</accession>
<evidence type="ECO:0000313" key="5">
    <source>
        <dbReference type="Proteomes" id="UP000011081"/>
    </source>
</evidence>
<dbReference type="InParanoid" id="L2GX15"/>
<keyword evidence="2" id="KW-0812">Transmembrane</keyword>
<reference evidence="5" key="1">
    <citation type="submission" date="2011-03" db="EMBL/GenBank/DDBJ databases">
        <title>The genome sequence of Vavraia culicis strain floridensis.</title>
        <authorList>
            <consortium name="The Broad Institute Genome Sequencing Platform"/>
            <person name="Cuomo C."/>
            <person name="Becnel J."/>
            <person name="Sanscrainte N."/>
            <person name="Young S.K."/>
            <person name="Zeng Q."/>
            <person name="Gargeya S."/>
            <person name="Fitzgerald M."/>
            <person name="Haas B."/>
            <person name="Abouelleil A."/>
            <person name="Alvarado L."/>
            <person name="Arachchi H.M."/>
            <person name="Berlin A."/>
            <person name="Chapman S.B."/>
            <person name="Gearin G."/>
            <person name="Goldberg J."/>
            <person name="Griggs A."/>
            <person name="Gujja S."/>
            <person name="Hansen M."/>
            <person name="Heiman D."/>
            <person name="Howarth C."/>
            <person name="Larimer J."/>
            <person name="Lui A."/>
            <person name="MacDonald P.J.P."/>
            <person name="McCowen C."/>
            <person name="Montmayeur A."/>
            <person name="Murphy C."/>
            <person name="Neiman D."/>
            <person name="Pearson M."/>
            <person name="Priest M."/>
            <person name="Roberts A."/>
            <person name="Saif S."/>
            <person name="Shea T."/>
            <person name="Sisk P."/>
            <person name="Stolte C."/>
            <person name="Sykes S."/>
            <person name="Wortman J."/>
            <person name="Nusbaum C."/>
            <person name="Birren B."/>
        </authorList>
    </citation>
    <scope>NUCLEOTIDE SEQUENCE [LARGE SCALE GENOMIC DNA]</scope>
    <source>
        <strain evidence="5">floridensis</strain>
    </source>
</reference>
<dbReference type="VEuPathDB" id="MicrosporidiaDB:VCUG_00592"/>
<evidence type="ECO:0000256" key="1">
    <source>
        <dbReference type="SAM" id="MobiDB-lite"/>
    </source>
</evidence>
<sequence length="505" mass="56626">MQFLITALLAGIIYCANPIRFQTSDINEQQPITNVMVEYLVDGRQKNVMDSCINMRQSEESPYDTIIGGCRCETSFAPLSLIVVRFFTKTDDEALVPANNTLYTVIYSKELEIVQPADETASNTLVFRITKATKRFCIKLKQSVYLGVETTGTGANTTLEITAPTLETQAPVVYELNDLQPPATIRIGTNEGGVEAYRRFLWSRAKSALECCFDHAKLRCTPEFRKQLQKLQFYLKCGKERRRWAHKVSGCFMSSCATSRKPSPVCRPTPCYPPAPQPCYPPCPQPCYPPCPQPCYPPCPQPCYPPCPQPCYPPAPQPCYYPPAPSSYECSMQTLVLIQFLVRLGDNLGRVIDICRQEPSFFTAINVGPCPTTHQEYICRVDDMIQSTCNVRPYHYAVPPAPIGIVCKSGAYAIDYLVGTNKNFMFVCQPAGPLHLKKAMERMKSMKKITRDRKKRVIEDEESSDEEEEDHKKKKSVSRGVIIGISCCGGVCLVAVLCYVGYTLM</sequence>
<dbReference type="HOGENOM" id="CLU_543136_0_0_1"/>